<protein>
    <submittedName>
        <fullName evidence="2">Uncharacterized protein</fullName>
    </submittedName>
</protein>
<dbReference type="Proteomes" id="UP001054945">
    <property type="component" value="Unassembled WGS sequence"/>
</dbReference>
<accession>A0AAV4NX27</accession>
<gene>
    <name evidence="2" type="ORF">CEXT_759651</name>
</gene>
<dbReference type="AlphaFoldDB" id="A0AAV4NX27"/>
<feature type="region of interest" description="Disordered" evidence="1">
    <location>
        <begin position="1"/>
        <end position="24"/>
    </location>
</feature>
<evidence type="ECO:0000313" key="3">
    <source>
        <dbReference type="Proteomes" id="UP001054945"/>
    </source>
</evidence>
<dbReference type="EMBL" id="BPLR01021369">
    <property type="protein sequence ID" value="GIX88898.1"/>
    <property type="molecule type" value="Genomic_DNA"/>
</dbReference>
<keyword evidence="3" id="KW-1185">Reference proteome</keyword>
<name>A0AAV4NX27_CAEEX</name>
<reference evidence="2 3" key="1">
    <citation type="submission" date="2021-06" db="EMBL/GenBank/DDBJ databases">
        <title>Caerostris extrusa draft genome.</title>
        <authorList>
            <person name="Kono N."/>
            <person name="Arakawa K."/>
        </authorList>
    </citation>
    <scope>NUCLEOTIDE SEQUENCE [LARGE SCALE GENOMIC DNA]</scope>
</reference>
<sequence>MEGDPHQTIIPRSGTQTMGDNKSKNRVFASIFPEKKRREILRLSIYRIDHDKYCTSDPSLTQYGVPHGLMPTAVPDVPEGPLLPKKKKKKDRFDQSDWTFDKTMYRLMICNENES</sequence>
<evidence type="ECO:0000256" key="1">
    <source>
        <dbReference type="SAM" id="MobiDB-lite"/>
    </source>
</evidence>
<organism evidence="2 3">
    <name type="scientific">Caerostris extrusa</name>
    <name type="common">Bark spider</name>
    <name type="synonym">Caerostris bankana</name>
    <dbReference type="NCBI Taxonomy" id="172846"/>
    <lineage>
        <taxon>Eukaryota</taxon>
        <taxon>Metazoa</taxon>
        <taxon>Ecdysozoa</taxon>
        <taxon>Arthropoda</taxon>
        <taxon>Chelicerata</taxon>
        <taxon>Arachnida</taxon>
        <taxon>Araneae</taxon>
        <taxon>Araneomorphae</taxon>
        <taxon>Entelegynae</taxon>
        <taxon>Araneoidea</taxon>
        <taxon>Araneidae</taxon>
        <taxon>Caerostris</taxon>
    </lineage>
</organism>
<comment type="caution">
    <text evidence="2">The sequence shown here is derived from an EMBL/GenBank/DDBJ whole genome shotgun (WGS) entry which is preliminary data.</text>
</comment>
<proteinExistence type="predicted"/>
<evidence type="ECO:0000313" key="2">
    <source>
        <dbReference type="EMBL" id="GIX88898.1"/>
    </source>
</evidence>